<evidence type="ECO:0000256" key="4">
    <source>
        <dbReference type="ARBA" id="ARBA00022679"/>
    </source>
</evidence>
<keyword evidence="4 9" id="KW-0808">Transferase</keyword>
<keyword evidence="3 9" id="KW-0032">Aminotransferase</keyword>
<comment type="cofactor">
    <cofactor evidence="1 7">
        <name>pyridoxal 5'-phosphate</name>
        <dbReference type="ChEBI" id="CHEBI:597326"/>
    </cofactor>
</comment>
<accession>A0A839UY24</accession>
<dbReference type="PANTHER" id="PTHR21152:SF40">
    <property type="entry name" value="ALANINE--GLYOXYLATE AMINOTRANSFERASE"/>
    <property type="match status" value="1"/>
</dbReference>
<proteinExistence type="inferred from homology"/>
<evidence type="ECO:0000313" key="9">
    <source>
        <dbReference type="EMBL" id="MBB3173525.1"/>
    </source>
</evidence>
<name>A0A839UY24_9PROT</name>
<evidence type="ECO:0000256" key="1">
    <source>
        <dbReference type="ARBA" id="ARBA00001933"/>
    </source>
</evidence>
<dbReference type="SUPFAM" id="SSF53383">
    <property type="entry name" value="PLP-dependent transferases"/>
    <property type="match status" value="1"/>
</dbReference>
<evidence type="ECO:0000313" key="12">
    <source>
        <dbReference type="Proteomes" id="UP000565205"/>
    </source>
</evidence>
<feature type="binding site" evidence="6">
    <location>
        <position position="359"/>
    </location>
    <ligand>
        <name>substrate</name>
    </ligand>
</feature>
<dbReference type="EMBL" id="JACHXV010000004">
    <property type="protein sequence ID" value="MBB3173525.1"/>
    <property type="molecule type" value="Genomic_DNA"/>
</dbReference>
<keyword evidence="11" id="KW-1185">Reference proteome</keyword>
<dbReference type="InterPro" id="IPR015422">
    <property type="entry name" value="PyrdxlP-dep_Trfase_small"/>
</dbReference>
<dbReference type="FunFam" id="3.40.640.10:FF:000027">
    <property type="entry name" value="Serine--pyruvate aminotransferase, mitochondrial"/>
    <property type="match status" value="1"/>
</dbReference>
<dbReference type="PANTHER" id="PTHR21152">
    <property type="entry name" value="AMINOTRANSFERASE CLASS V"/>
    <property type="match status" value="1"/>
</dbReference>
<dbReference type="Gene3D" id="3.90.1150.10">
    <property type="entry name" value="Aspartate Aminotransferase, domain 1"/>
    <property type="match status" value="1"/>
</dbReference>
<dbReference type="GO" id="GO:0004760">
    <property type="term" value="F:L-serine-pyruvate transaminase activity"/>
    <property type="evidence" value="ECO:0007669"/>
    <property type="project" value="TreeGrafter"/>
</dbReference>
<dbReference type="InterPro" id="IPR000192">
    <property type="entry name" value="Aminotrans_V_dom"/>
</dbReference>
<comment type="similarity">
    <text evidence="2">Belongs to the class-V pyridoxal-phosphate-dependent aminotransferase family.</text>
</comment>
<evidence type="ECO:0000256" key="2">
    <source>
        <dbReference type="ARBA" id="ARBA00009236"/>
    </source>
</evidence>
<evidence type="ECO:0000256" key="5">
    <source>
        <dbReference type="ARBA" id="ARBA00022898"/>
    </source>
</evidence>
<feature type="modified residue" description="N6-(pyridoxal phosphate)lysine" evidence="7">
    <location>
        <position position="196"/>
    </location>
</feature>
<evidence type="ECO:0000256" key="7">
    <source>
        <dbReference type="PIRSR" id="PIRSR000524-50"/>
    </source>
</evidence>
<dbReference type="PIRSF" id="PIRSF000524">
    <property type="entry name" value="SPT"/>
    <property type="match status" value="1"/>
</dbReference>
<gene>
    <name evidence="9" type="ORF">FHR90_001348</name>
    <name evidence="10" type="ORF">HUK83_07790</name>
</gene>
<reference evidence="9 11" key="2">
    <citation type="submission" date="2020-08" db="EMBL/GenBank/DDBJ databases">
        <title>Genomic Encyclopedia of Type Strains, Phase III (KMG-III): the genomes of soil and plant-associated and newly described type strains.</title>
        <authorList>
            <person name="Whitman W."/>
        </authorList>
    </citation>
    <scope>NUCLEOTIDE SEQUENCE [LARGE SCALE GENOMIC DNA]</scope>
    <source>
        <strain evidence="9 11">CECT 8088</strain>
    </source>
</reference>
<dbReference type="Proteomes" id="UP000557688">
    <property type="component" value="Unassembled WGS sequence"/>
</dbReference>
<evidence type="ECO:0000256" key="6">
    <source>
        <dbReference type="PIRSR" id="PIRSR000524-1"/>
    </source>
</evidence>
<dbReference type="Gene3D" id="3.40.640.10">
    <property type="entry name" value="Type I PLP-dependent aspartate aminotransferase-like (Major domain)"/>
    <property type="match status" value="1"/>
</dbReference>
<dbReference type="InterPro" id="IPR024169">
    <property type="entry name" value="SP_NH2Trfase/AEP_transaminase"/>
</dbReference>
<evidence type="ECO:0000256" key="3">
    <source>
        <dbReference type="ARBA" id="ARBA00022576"/>
    </source>
</evidence>
<protein>
    <submittedName>
        <fullName evidence="9">(S)-ureidoglycine-glyoxylate aminotransferase</fullName>
        <ecNumber evidence="9">2.6.1.-</ecNumber>
    </submittedName>
    <submittedName>
        <fullName evidence="10">Alanine--glyoxylate aminotransferase family protein</fullName>
    </submittedName>
</protein>
<dbReference type="EC" id="2.6.1.-" evidence="9"/>
<evidence type="ECO:0000313" key="11">
    <source>
        <dbReference type="Proteomes" id="UP000557688"/>
    </source>
</evidence>
<evidence type="ECO:0000259" key="8">
    <source>
        <dbReference type="Pfam" id="PF00266"/>
    </source>
</evidence>
<comment type="caution">
    <text evidence="9">The sequence shown here is derived from an EMBL/GenBank/DDBJ whole genome shotgun (WGS) entry which is preliminary data.</text>
</comment>
<keyword evidence="5 7" id="KW-0663">Pyridoxal phosphate</keyword>
<dbReference type="InterPro" id="IPR015424">
    <property type="entry name" value="PyrdxlP-dep_Trfase"/>
</dbReference>
<dbReference type="RefSeq" id="WP_176623597.1">
    <property type="nucleotide sequence ID" value="NZ_JABXXQ010000120.1"/>
</dbReference>
<organism evidence="9 11">
    <name type="scientific">Endobacter medicaginis</name>
    <dbReference type="NCBI Taxonomy" id="1181271"/>
    <lineage>
        <taxon>Bacteria</taxon>
        <taxon>Pseudomonadati</taxon>
        <taxon>Pseudomonadota</taxon>
        <taxon>Alphaproteobacteria</taxon>
        <taxon>Acetobacterales</taxon>
        <taxon>Acetobacteraceae</taxon>
        <taxon>Endobacter</taxon>
    </lineage>
</organism>
<reference evidence="10 12" key="1">
    <citation type="submission" date="2020-06" db="EMBL/GenBank/DDBJ databases">
        <title>Description of novel acetic acid bacteria.</title>
        <authorList>
            <person name="Sombolestani A."/>
        </authorList>
    </citation>
    <scope>NUCLEOTIDE SEQUENCE [LARGE SCALE GENOMIC DNA]</scope>
    <source>
        <strain evidence="10 12">LMG 26838</strain>
    </source>
</reference>
<feature type="domain" description="Aminotransferase class V" evidence="8">
    <location>
        <begin position="36"/>
        <end position="347"/>
    </location>
</feature>
<dbReference type="EMBL" id="JABXXQ010000120">
    <property type="protein sequence ID" value="NVN30233.1"/>
    <property type="molecule type" value="Genomic_DNA"/>
</dbReference>
<dbReference type="Pfam" id="PF00266">
    <property type="entry name" value="Aminotran_5"/>
    <property type="match status" value="1"/>
</dbReference>
<evidence type="ECO:0000313" key="10">
    <source>
        <dbReference type="EMBL" id="NVN30233.1"/>
    </source>
</evidence>
<dbReference type="GO" id="GO:0008453">
    <property type="term" value="F:alanine-glyoxylate transaminase activity"/>
    <property type="evidence" value="ECO:0007669"/>
    <property type="project" value="TreeGrafter"/>
</dbReference>
<dbReference type="AlphaFoldDB" id="A0A839UY24"/>
<dbReference type="Proteomes" id="UP000565205">
    <property type="component" value="Unassembled WGS sequence"/>
</dbReference>
<sequence>MFSELDPPFRLLMGPGPVNAHPRVLRAMSVPLLGQFDPQMTTYMNETMALYRAVFETDNRWTFLIDGTARAAIEASLVSLLAPGEAVVVLSSGRFGLLLREIAERCGAVVTLVEAPWGEVVPAAEIEAAVARVKPRVVATVHGDTSTTMAQPIETLGDICARHSALLYVDATATLGGMRVPVDAWGADIVTAGLQKCLAGPPGIAPITISDRAAAHIFSRRHVEGGIATAADAPARGARIGSNYFDLAMVMDYWSERRLNHHTEASSMLYAARECARLILEEGIEARVARHRAAGEAMAAGLRAMGLTLYGDQGHKMFNVVGIEIPAGVPGEAVRSEMLDEFGIEIGTSFGPLAGRIWRIGTMGYNARRDAVLTTLAALEAVLRGHGFALVSGAAVDAARAHYAGLS</sequence>
<dbReference type="InterPro" id="IPR015421">
    <property type="entry name" value="PyrdxlP-dep_Trfase_major"/>
</dbReference>
<dbReference type="GO" id="GO:0019265">
    <property type="term" value="P:glycine biosynthetic process, by transamination of glyoxylate"/>
    <property type="evidence" value="ECO:0007669"/>
    <property type="project" value="TreeGrafter"/>
</dbReference>